<evidence type="ECO:0000313" key="4">
    <source>
        <dbReference type="Proteomes" id="UP000033673"/>
    </source>
</evidence>
<reference evidence="3 4" key="1">
    <citation type="journal article" date="2015" name="BMC Genomics">
        <title>Genome mining reveals unlocked bioactive potential of marine Gram-negative bacteria.</title>
        <authorList>
            <person name="Machado H."/>
            <person name="Sonnenschein E.C."/>
            <person name="Melchiorsen J."/>
            <person name="Gram L."/>
        </authorList>
    </citation>
    <scope>NUCLEOTIDE SEQUENCE [LARGE SCALE GENOMIC DNA]</scope>
    <source>
        <strain evidence="3 4">S2757</strain>
    </source>
</reference>
<feature type="chain" id="PRO_5002473007" description="Bacterial transcriptional activator domain-containing protein" evidence="1">
    <location>
        <begin position="20"/>
        <end position="389"/>
    </location>
</feature>
<comment type="caution">
    <text evidence="3">The sequence shown here is derived from an EMBL/GenBank/DDBJ whole genome shotgun (WGS) entry which is preliminary data.</text>
</comment>
<feature type="signal peptide" evidence="1">
    <location>
        <begin position="1"/>
        <end position="19"/>
    </location>
</feature>
<evidence type="ECO:0000259" key="2">
    <source>
        <dbReference type="Pfam" id="PF03704"/>
    </source>
</evidence>
<evidence type="ECO:0000313" key="3">
    <source>
        <dbReference type="EMBL" id="KJY81549.1"/>
    </source>
</evidence>
<protein>
    <recommendedName>
        <fullName evidence="2">Bacterial transcriptional activator domain-containing protein</fullName>
    </recommendedName>
</protein>
<keyword evidence="1" id="KW-0732">Signal</keyword>
<gene>
    <name evidence="3" type="ORF">TW81_17725</name>
</gene>
<feature type="domain" description="Bacterial transcriptional activator" evidence="2">
    <location>
        <begin position="165"/>
        <end position="231"/>
    </location>
</feature>
<sequence>MIKRIVLACMLLVSSHSIAQELSQLTAARVQKAHQLAQDEKLKQAITMLNEIETSREYDRAYIARMLGVFYWQAGQAKSAISHLEQAVSSGLLQDEQAWITQRMLADLYLSEQRFGDALKHYYLLLNSPPKAQKVDDVWLRIAQAHYQLEQWADVIPAAKAYLRADQQDPIQPLSLMLGAQLQLEKWAQAIPTLEQLITLQPQKVTWWKQLISLQMRLGKEGDALDTLALAKLNQLELSQSDKRMLAQLYAKRGVPERAAIEISQLDNALSDVDLIVEQATYWQMAKEWDKAIAIWQRAATIDDKYYWNVAQLMVQQGDYLPALDVLNKVKGRAAEVALAKTRALYKLDRLEKALIEAKRANNVAPSMQAESWIKYLTQLRQASASSNS</sequence>
<dbReference type="Gene3D" id="1.25.40.10">
    <property type="entry name" value="Tetratricopeptide repeat domain"/>
    <property type="match status" value="3"/>
</dbReference>
<dbReference type="Proteomes" id="UP000033673">
    <property type="component" value="Unassembled WGS sequence"/>
</dbReference>
<proteinExistence type="predicted"/>
<dbReference type="OrthoDB" id="5592888at2"/>
<dbReference type="STRING" id="579748.TW81_17725"/>
<accession>A0A0F4NF38</accession>
<dbReference type="AlphaFoldDB" id="A0A0F4NF38"/>
<dbReference type="RefSeq" id="WP_045957076.1">
    <property type="nucleotide sequence ID" value="NZ_JXXV01000036.1"/>
</dbReference>
<dbReference type="SUPFAM" id="SSF48452">
    <property type="entry name" value="TPR-like"/>
    <property type="match status" value="3"/>
</dbReference>
<dbReference type="EMBL" id="JXXV01000036">
    <property type="protein sequence ID" value="KJY81549.1"/>
    <property type="molecule type" value="Genomic_DNA"/>
</dbReference>
<dbReference type="InterPro" id="IPR005158">
    <property type="entry name" value="BTAD"/>
</dbReference>
<organism evidence="3 4">
    <name type="scientific">Vibrio galatheae</name>
    <dbReference type="NCBI Taxonomy" id="579748"/>
    <lineage>
        <taxon>Bacteria</taxon>
        <taxon>Pseudomonadati</taxon>
        <taxon>Pseudomonadota</taxon>
        <taxon>Gammaproteobacteria</taxon>
        <taxon>Vibrionales</taxon>
        <taxon>Vibrionaceae</taxon>
        <taxon>Vibrio</taxon>
    </lineage>
</organism>
<dbReference type="Pfam" id="PF03704">
    <property type="entry name" value="BTAD"/>
    <property type="match status" value="1"/>
</dbReference>
<dbReference type="InterPro" id="IPR011990">
    <property type="entry name" value="TPR-like_helical_dom_sf"/>
</dbReference>
<dbReference type="PATRIC" id="fig|579748.3.peg.3657"/>
<evidence type="ECO:0000256" key="1">
    <source>
        <dbReference type="SAM" id="SignalP"/>
    </source>
</evidence>
<name>A0A0F4NF38_9VIBR</name>
<keyword evidence="4" id="KW-1185">Reference proteome</keyword>